<dbReference type="AlphaFoldDB" id="A0A1G2HYP8"/>
<sequence>MTNEAYYYENEKYSDYLDNQDSNIFNKIVNIVRQYTQREDSILDVGCGSGKLLSLISDRENKFGIDISNNSIQRCLDKKLDCLIYNGKKIPFGDGSFDLVLSFNVLEHVDDPNYFLLEQLRVLKSKGYLMIICPNFLSITNNFHWHTSGLVQKIYNLKNFAQKFFHGKFSFEKMKVIDRDDFHPDDDACNITNPLDLLRWAKEHKLTLKYWSSQPTYTTNKIISILDKTWAKIFLGANFFIFKK</sequence>
<comment type="caution">
    <text evidence="2">The sequence shown here is derived from an EMBL/GenBank/DDBJ whole genome shotgun (WGS) entry which is preliminary data.</text>
</comment>
<protein>
    <recommendedName>
        <fullName evidence="1">Methyltransferase type 11 domain-containing protein</fullName>
    </recommendedName>
</protein>
<name>A0A1G2HYP8_9BACT</name>
<evidence type="ECO:0000259" key="1">
    <source>
        <dbReference type="Pfam" id="PF08241"/>
    </source>
</evidence>
<dbReference type="Gene3D" id="3.40.50.150">
    <property type="entry name" value="Vaccinia Virus protein VP39"/>
    <property type="match status" value="1"/>
</dbReference>
<dbReference type="PANTHER" id="PTHR43861">
    <property type="entry name" value="TRANS-ACONITATE 2-METHYLTRANSFERASE-RELATED"/>
    <property type="match status" value="1"/>
</dbReference>
<evidence type="ECO:0000313" key="2">
    <source>
        <dbReference type="EMBL" id="OGZ67605.1"/>
    </source>
</evidence>
<feature type="domain" description="Methyltransferase type 11" evidence="1">
    <location>
        <begin position="43"/>
        <end position="131"/>
    </location>
</feature>
<reference evidence="2 3" key="1">
    <citation type="journal article" date="2016" name="Nat. Commun.">
        <title>Thousands of microbial genomes shed light on interconnected biogeochemical processes in an aquifer system.</title>
        <authorList>
            <person name="Anantharaman K."/>
            <person name="Brown C.T."/>
            <person name="Hug L.A."/>
            <person name="Sharon I."/>
            <person name="Castelle C.J."/>
            <person name="Probst A.J."/>
            <person name="Thomas B.C."/>
            <person name="Singh A."/>
            <person name="Wilkins M.J."/>
            <person name="Karaoz U."/>
            <person name="Brodie E.L."/>
            <person name="Williams K.H."/>
            <person name="Hubbard S.S."/>
            <person name="Banfield J.F."/>
        </authorList>
    </citation>
    <scope>NUCLEOTIDE SEQUENCE [LARGE SCALE GENOMIC DNA]</scope>
</reference>
<evidence type="ECO:0000313" key="3">
    <source>
        <dbReference type="Proteomes" id="UP000176421"/>
    </source>
</evidence>
<dbReference type="CDD" id="cd02440">
    <property type="entry name" value="AdoMet_MTases"/>
    <property type="match status" value="1"/>
</dbReference>
<organism evidence="2 3">
    <name type="scientific">Candidatus Staskawiczbacteria bacterium RIFCSPHIGHO2_02_FULL_34_9</name>
    <dbReference type="NCBI Taxonomy" id="1802206"/>
    <lineage>
        <taxon>Bacteria</taxon>
        <taxon>Candidatus Staskawicziibacteriota</taxon>
    </lineage>
</organism>
<dbReference type="SUPFAM" id="SSF53335">
    <property type="entry name" value="S-adenosyl-L-methionine-dependent methyltransferases"/>
    <property type="match status" value="1"/>
</dbReference>
<dbReference type="GO" id="GO:0008757">
    <property type="term" value="F:S-adenosylmethionine-dependent methyltransferase activity"/>
    <property type="evidence" value="ECO:0007669"/>
    <property type="project" value="InterPro"/>
</dbReference>
<accession>A0A1G2HYP8</accession>
<dbReference type="InterPro" id="IPR013216">
    <property type="entry name" value="Methyltransf_11"/>
</dbReference>
<dbReference type="EMBL" id="MHOS01000034">
    <property type="protein sequence ID" value="OGZ67605.1"/>
    <property type="molecule type" value="Genomic_DNA"/>
</dbReference>
<proteinExistence type="predicted"/>
<dbReference type="STRING" id="1802206.A3D35_02445"/>
<dbReference type="Pfam" id="PF08241">
    <property type="entry name" value="Methyltransf_11"/>
    <property type="match status" value="1"/>
</dbReference>
<dbReference type="Proteomes" id="UP000176421">
    <property type="component" value="Unassembled WGS sequence"/>
</dbReference>
<gene>
    <name evidence="2" type="ORF">A3D35_02445</name>
</gene>
<dbReference type="InterPro" id="IPR029063">
    <property type="entry name" value="SAM-dependent_MTases_sf"/>
</dbReference>